<evidence type="ECO:0000313" key="2">
    <source>
        <dbReference type="Proteomes" id="UP000252884"/>
    </source>
</evidence>
<name>A0A368XL64_9BURK</name>
<proteinExistence type="predicted"/>
<comment type="caution">
    <text evidence="1">The sequence shown here is derived from an EMBL/GenBank/DDBJ whole genome shotgun (WGS) entry which is preliminary data.</text>
</comment>
<reference evidence="1 2" key="1">
    <citation type="submission" date="2018-07" db="EMBL/GenBank/DDBJ databases">
        <title>Genomic Encyclopedia of Type Strains, Phase IV (KMG-IV): sequencing the most valuable type-strain genomes for metagenomic binning, comparative biology and taxonomic classification.</title>
        <authorList>
            <person name="Goeker M."/>
        </authorList>
    </citation>
    <scope>NUCLEOTIDE SEQUENCE [LARGE SCALE GENOMIC DNA]</scope>
    <source>
        <strain evidence="1 2">DSM 21634</strain>
    </source>
</reference>
<accession>A0A368XL64</accession>
<gene>
    <name evidence="1" type="ORF">DES41_108123</name>
</gene>
<sequence>MREFHFVLGRETLSLSRDATFNGTSEANPCWRGFLPLPQRKSWHFCAAVNLMFPNHTSLVSDFENQLGAFVSAMSQEDTIGQMQVFTRQRHPHASYRQCRP</sequence>
<dbReference type="EMBL" id="QPJK01000008">
    <property type="protein sequence ID" value="RCW67946.1"/>
    <property type="molecule type" value="Genomic_DNA"/>
</dbReference>
<dbReference type="AlphaFoldDB" id="A0A368XL64"/>
<evidence type="ECO:0000313" key="1">
    <source>
        <dbReference type="EMBL" id="RCW67946.1"/>
    </source>
</evidence>
<keyword evidence="2" id="KW-1185">Reference proteome</keyword>
<organism evidence="1 2">
    <name type="scientific">Pseudorhodoferax soli</name>
    <dbReference type="NCBI Taxonomy" id="545864"/>
    <lineage>
        <taxon>Bacteria</taxon>
        <taxon>Pseudomonadati</taxon>
        <taxon>Pseudomonadota</taxon>
        <taxon>Betaproteobacteria</taxon>
        <taxon>Burkholderiales</taxon>
        <taxon>Comamonadaceae</taxon>
    </lineage>
</organism>
<protein>
    <submittedName>
        <fullName evidence="1">Uncharacterized protein</fullName>
    </submittedName>
</protein>
<dbReference type="Proteomes" id="UP000252884">
    <property type="component" value="Unassembled WGS sequence"/>
</dbReference>